<dbReference type="AlphaFoldDB" id="A0A0W0VB11"/>
<dbReference type="GO" id="GO:0004252">
    <property type="term" value="F:serine-type endopeptidase activity"/>
    <property type="evidence" value="ECO:0007669"/>
    <property type="project" value="InterPro"/>
</dbReference>
<dbReference type="InterPro" id="IPR014139">
    <property type="entry name" value="Peptidase_S26C_TraF"/>
</dbReference>
<dbReference type="InterPro" id="IPR019533">
    <property type="entry name" value="Peptidase_S26"/>
</dbReference>
<dbReference type="NCBIfam" id="TIGR02771">
    <property type="entry name" value="TraF_Ti"/>
    <property type="match status" value="1"/>
</dbReference>
<dbReference type="PATRIC" id="fig|456.5.peg.1724"/>
<evidence type="ECO:0000259" key="7">
    <source>
        <dbReference type="Pfam" id="PF10502"/>
    </source>
</evidence>
<name>A0A0W0VB11_9GAMM</name>
<evidence type="ECO:0000256" key="6">
    <source>
        <dbReference type="SAM" id="Phobius"/>
    </source>
</evidence>
<keyword evidence="4" id="KW-0574">Periplasm</keyword>
<gene>
    <name evidence="8" type="primary">traF</name>
    <name evidence="8" type="ORF">Ljor_1614</name>
</gene>
<dbReference type="RefSeq" id="WP_058471074.1">
    <property type="nucleotide sequence ID" value="NZ_CAAAIC010000009.1"/>
</dbReference>
<dbReference type="EMBL" id="LNYJ01000011">
    <property type="protein sequence ID" value="KTD17308.1"/>
    <property type="molecule type" value="Genomic_DNA"/>
</dbReference>
<evidence type="ECO:0000256" key="4">
    <source>
        <dbReference type="ARBA" id="ARBA00022764"/>
    </source>
</evidence>
<proteinExistence type="inferred from homology"/>
<reference evidence="8 9" key="1">
    <citation type="submission" date="2015-11" db="EMBL/GenBank/DDBJ databases">
        <title>Genomic analysis of 38 Legionella species identifies large and diverse effector repertoires.</title>
        <authorList>
            <person name="Burstein D."/>
            <person name="Amaro F."/>
            <person name="Zusman T."/>
            <person name="Lifshitz Z."/>
            <person name="Cohen O."/>
            <person name="Gilbert J.A."/>
            <person name="Pupko T."/>
            <person name="Shuman H.A."/>
            <person name="Segal G."/>
        </authorList>
    </citation>
    <scope>NUCLEOTIDE SEQUENCE [LARGE SCALE GENOMIC DNA]</scope>
    <source>
        <strain evidence="8 9">BL-540</strain>
    </source>
</reference>
<dbReference type="Gene3D" id="2.10.109.10">
    <property type="entry name" value="Umud Fragment, subunit A"/>
    <property type="match status" value="1"/>
</dbReference>
<dbReference type="SUPFAM" id="SSF51306">
    <property type="entry name" value="LexA/Signal peptidase"/>
    <property type="match status" value="1"/>
</dbReference>
<evidence type="ECO:0000313" key="9">
    <source>
        <dbReference type="Proteomes" id="UP000055035"/>
    </source>
</evidence>
<feature type="domain" description="Peptidase S26" evidence="7">
    <location>
        <begin position="9"/>
        <end position="172"/>
    </location>
</feature>
<comment type="caution">
    <text evidence="8">The sequence shown here is derived from an EMBL/GenBank/DDBJ whole genome shotgun (WGS) entry which is preliminary data.</text>
</comment>
<dbReference type="GO" id="GO:0042597">
    <property type="term" value="C:periplasmic space"/>
    <property type="evidence" value="ECO:0007669"/>
    <property type="project" value="UniProtKB-SubCell"/>
</dbReference>
<dbReference type="InterPro" id="IPR036286">
    <property type="entry name" value="LexA/Signal_pep-like_sf"/>
</dbReference>
<dbReference type="OrthoDB" id="5360818at2"/>
<feature type="transmembrane region" description="Helical" evidence="6">
    <location>
        <begin position="7"/>
        <end position="27"/>
    </location>
</feature>
<dbReference type="Proteomes" id="UP000055035">
    <property type="component" value="Unassembled WGS sequence"/>
</dbReference>
<keyword evidence="5" id="KW-0184">Conjugation</keyword>
<dbReference type="GO" id="GO:0006465">
    <property type="term" value="P:signal peptide processing"/>
    <property type="evidence" value="ECO:0007669"/>
    <property type="project" value="InterPro"/>
</dbReference>
<dbReference type="Pfam" id="PF10502">
    <property type="entry name" value="Peptidase_S26"/>
    <property type="match status" value="1"/>
</dbReference>
<evidence type="ECO:0000256" key="1">
    <source>
        <dbReference type="ARBA" id="ARBA00004418"/>
    </source>
</evidence>
<protein>
    <submittedName>
        <fullName evidence="8">Conjugal transfer peptidase TraF</fullName>
    </submittedName>
</protein>
<evidence type="ECO:0000256" key="5">
    <source>
        <dbReference type="ARBA" id="ARBA00022971"/>
    </source>
</evidence>
<keyword evidence="3" id="KW-0732">Signal</keyword>
<accession>A0A0W0VB11</accession>
<sequence length="181" mass="20481">MKKFTSWIAVLMLSIIGMAFLFMLMGFRVNTTDSIPFGLYRITNIKNIKNSYVIFCPDDRPAFKQGLDRGYIGSGLCPGGYGYLMKKVVATNGDQISITSDGVFVNRQLILFSKPTLIDGRKRPLPQWRTIDYQIKEDELITMTSQSEWSFDSRYYGPIRIGQVKGVIKPIWVNATSGEIA</sequence>
<organism evidence="8 9">
    <name type="scientific">Legionella jordanis</name>
    <dbReference type="NCBI Taxonomy" id="456"/>
    <lineage>
        <taxon>Bacteria</taxon>
        <taxon>Pseudomonadati</taxon>
        <taxon>Pseudomonadota</taxon>
        <taxon>Gammaproteobacteria</taxon>
        <taxon>Legionellales</taxon>
        <taxon>Legionellaceae</taxon>
        <taxon>Legionella</taxon>
    </lineage>
</organism>
<evidence type="ECO:0000256" key="3">
    <source>
        <dbReference type="ARBA" id="ARBA00022729"/>
    </source>
</evidence>
<keyword evidence="6" id="KW-0472">Membrane</keyword>
<keyword evidence="6" id="KW-1133">Transmembrane helix</keyword>
<evidence type="ECO:0000313" key="8">
    <source>
        <dbReference type="EMBL" id="KTD17308.1"/>
    </source>
</evidence>
<dbReference type="STRING" id="456.Ljor_1614"/>
<keyword evidence="6" id="KW-0812">Transmembrane</keyword>
<evidence type="ECO:0000256" key="2">
    <source>
        <dbReference type="ARBA" id="ARBA00005849"/>
    </source>
</evidence>
<keyword evidence="9" id="KW-1185">Reference proteome</keyword>
<comment type="subcellular location">
    <subcellularLocation>
        <location evidence="1">Periplasm</location>
    </subcellularLocation>
</comment>
<comment type="similarity">
    <text evidence="2">Belongs to the peptidase S26C family.</text>
</comment>
<dbReference type="NCBIfam" id="NF010459">
    <property type="entry name" value="PRK13884.1"/>
    <property type="match status" value="1"/>
</dbReference>